<dbReference type="InterPro" id="IPR020084">
    <property type="entry name" value="NUDIX_hydrolase_CS"/>
</dbReference>
<reference evidence="5 6" key="1">
    <citation type="submission" date="2018-03" db="EMBL/GenBank/DDBJ databases">
        <title>Adhaeribacter sp. HMF7605 Genome sequencing and assembly.</title>
        <authorList>
            <person name="Kang H."/>
            <person name="Kang J."/>
            <person name="Cha I."/>
            <person name="Kim H."/>
            <person name="Joh K."/>
        </authorList>
    </citation>
    <scope>NUCLEOTIDE SEQUENCE [LARGE SCALE GENOMIC DNA]</scope>
    <source>
        <strain evidence="5 6">HMF7605</strain>
    </source>
</reference>
<dbReference type="PROSITE" id="PS00893">
    <property type="entry name" value="NUDIX_BOX"/>
    <property type="match status" value="1"/>
</dbReference>
<dbReference type="PRINTS" id="PR00502">
    <property type="entry name" value="NUDIXFAMILY"/>
</dbReference>
<accession>A0A2T2YBL1</accession>
<dbReference type="SUPFAM" id="SSF55811">
    <property type="entry name" value="Nudix"/>
    <property type="match status" value="1"/>
</dbReference>
<evidence type="ECO:0000256" key="1">
    <source>
        <dbReference type="ARBA" id="ARBA00001946"/>
    </source>
</evidence>
<evidence type="ECO:0000256" key="2">
    <source>
        <dbReference type="ARBA" id="ARBA00022801"/>
    </source>
</evidence>
<dbReference type="Gene3D" id="3.90.79.10">
    <property type="entry name" value="Nucleoside Triphosphate Pyrophosphohydrolase"/>
    <property type="match status" value="1"/>
</dbReference>
<comment type="caution">
    <text evidence="5">The sequence shown here is derived from an EMBL/GenBank/DDBJ whole genome shotgun (WGS) entry which is preliminary data.</text>
</comment>
<dbReference type="InterPro" id="IPR015797">
    <property type="entry name" value="NUDIX_hydrolase-like_dom_sf"/>
</dbReference>
<gene>
    <name evidence="5" type="ORF">AHMF7605_04870</name>
</gene>
<dbReference type="Pfam" id="PF00293">
    <property type="entry name" value="NUDIX"/>
    <property type="match status" value="1"/>
</dbReference>
<comment type="similarity">
    <text evidence="3">Belongs to the Nudix hydrolase family.</text>
</comment>
<keyword evidence="6" id="KW-1185">Reference proteome</keyword>
<dbReference type="InterPro" id="IPR000086">
    <property type="entry name" value="NUDIX_hydrolase_dom"/>
</dbReference>
<dbReference type="OrthoDB" id="9810648at2"/>
<dbReference type="PROSITE" id="PS51462">
    <property type="entry name" value="NUDIX"/>
    <property type="match status" value="1"/>
</dbReference>
<evidence type="ECO:0000256" key="3">
    <source>
        <dbReference type="RuleBase" id="RU003476"/>
    </source>
</evidence>
<sequence length="162" mass="18280">MATSVSEPHYSGKLRVRVSGICLHQNKILLIRHQPFAQNTTGLWSPPGGGLHYGESMRNALIREFKEETGLDVRVDNFLFINEFISLPLHALEVFFKVTITGGSLSTGRDPELGLENQLIVETTFKTLPEVQQIPLNQLHQTLHHLQQLEDLLYIPNQTNVS</sequence>
<evidence type="ECO:0000313" key="5">
    <source>
        <dbReference type="EMBL" id="PSR52905.1"/>
    </source>
</evidence>
<dbReference type="PANTHER" id="PTHR43046:SF14">
    <property type="entry name" value="MUTT_NUDIX FAMILY PROTEIN"/>
    <property type="match status" value="1"/>
</dbReference>
<dbReference type="GO" id="GO:0016787">
    <property type="term" value="F:hydrolase activity"/>
    <property type="evidence" value="ECO:0007669"/>
    <property type="project" value="UniProtKB-KW"/>
</dbReference>
<evidence type="ECO:0000259" key="4">
    <source>
        <dbReference type="PROSITE" id="PS51462"/>
    </source>
</evidence>
<dbReference type="Proteomes" id="UP000240357">
    <property type="component" value="Unassembled WGS sequence"/>
</dbReference>
<dbReference type="PANTHER" id="PTHR43046">
    <property type="entry name" value="GDP-MANNOSE MANNOSYL HYDROLASE"/>
    <property type="match status" value="1"/>
</dbReference>
<feature type="domain" description="Nudix hydrolase" evidence="4">
    <location>
        <begin position="13"/>
        <end position="159"/>
    </location>
</feature>
<keyword evidence="2 3" id="KW-0378">Hydrolase</keyword>
<dbReference type="AlphaFoldDB" id="A0A2T2YBL1"/>
<organism evidence="5 6">
    <name type="scientific">Adhaeribacter arboris</name>
    <dbReference type="NCBI Taxonomy" id="2072846"/>
    <lineage>
        <taxon>Bacteria</taxon>
        <taxon>Pseudomonadati</taxon>
        <taxon>Bacteroidota</taxon>
        <taxon>Cytophagia</taxon>
        <taxon>Cytophagales</taxon>
        <taxon>Hymenobacteraceae</taxon>
        <taxon>Adhaeribacter</taxon>
    </lineage>
</organism>
<dbReference type="RefSeq" id="WP_106926994.1">
    <property type="nucleotide sequence ID" value="NZ_PYFT01000001.1"/>
</dbReference>
<dbReference type="InterPro" id="IPR020476">
    <property type="entry name" value="Nudix_hydrolase"/>
</dbReference>
<proteinExistence type="inferred from homology"/>
<comment type="cofactor">
    <cofactor evidence="1">
        <name>Mg(2+)</name>
        <dbReference type="ChEBI" id="CHEBI:18420"/>
    </cofactor>
</comment>
<name>A0A2T2YBL1_9BACT</name>
<evidence type="ECO:0000313" key="6">
    <source>
        <dbReference type="Proteomes" id="UP000240357"/>
    </source>
</evidence>
<protein>
    <submittedName>
        <fullName evidence="5">NUDIX hydrolase</fullName>
    </submittedName>
</protein>
<dbReference type="EMBL" id="PYFT01000001">
    <property type="protein sequence ID" value="PSR52905.1"/>
    <property type="molecule type" value="Genomic_DNA"/>
</dbReference>